<name>A0A250J1R2_9BACT</name>
<dbReference type="KEGG" id="cfus:CYFUS_002809"/>
<proteinExistence type="predicted"/>
<dbReference type="Gene3D" id="2.60.120.1140">
    <property type="entry name" value="Protein of unknown function DUF192"/>
    <property type="match status" value="1"/>
</dbReference>
<dbReference type="EMBL" id="CP022098">
    <property type="protein sequence ID" value="ATB37387.1"/>
    <property type="molecule type" value="Genomic_DNA"/>
</dbReference>
<sequence length="190" mass="21237">MNRRHGAWGLGVVVGLTCCRPAEARDKVEHQKVEHPTARKVKHQQVKHQDGEDDVGPTLPRARVLLEDVSGGVQVVDVEVAATPDTRSRGLMWRKELPEGQGMLFIFPDEEVQRFWMRNTLIPLDMIFINSAGRVVGIIENAAPRSLVQRFVSEPGRYVLEVPGGWSRKVGLARGGHVRFEGVERIPVIP</sequence>
<dbReference type="PANTHER" id="PTHR37953:SF1">
    <property type="entry name" value="UPF0127 PROTEIN MJ1496"/>
    <property type="match status" value="1"/>
</dbReference>
<evidence type="ECO:0000313" key="2">
    <source>
        <dbReference type="EMBL" id="ATB37387.1"/>
    </source>
</evidence>
<evidence type="ECO:0000256" key="1">
    <source>
        <dbReference type="SAM" id="MobiDB-lite"/>
    </source>
</evidence>
<dbReference type="InterPro" id="IPR038695">
    <property type="entry name" value="Saro_0823-like_sf"/>
</dbReference>
<evidence type="ECO:0000313" key="3">
    <source>
        <dbReference type="Proteomes" id="UP000217257"/>
    </source>
</evidence>
<dbReference type="RefSeq" id="WP_095985713.1">
    <property type="nucleotide sequence ID" value="NZ_CP022098.1"/>
</dbReference>
<dbReference type="PANTHER" id="PTHR37953">
    <property type="entry name" value="UPF0127 PROTEIN MJ1496"/>
    <property type="match status" value="1"/>
</dbReference>
<feature type="region of interest" description="Disordered" evidence="1">
    <location>
        <begin position="28"/>
        <end position="57"/>
    </location>
</feature>
<organism evidence="2 3">
    <name type="scientific">Cystobacter fuscus</name>
    <dbReference type="NCBI Taxonomy" id="43"/>
    <lineage>
        <taxon>Bacteria</taxon>
        <taxon>Pseudomonadati</taxon>
        <taxon>Myxococcota</taxon>
        <taxon>Myxococcia</taxon>
        <taxon>Myxococcales</taxon>
        <taxon>Cystobacterineae</taxon>
        <taxon>Archangiaceae</taxon>
        <taxon>Cystobacter</taxon>
    </lineage>
</organism>
<reference evidence="2 3" key="1">
    <citation type="submission" date="2017-06" db="EMBL/GenBank/DDBJ databases">
        <title>Sequencing and comparative analysis of myxobacterial genomes.</title>
        <authorList>
            <person name="Rupp O."/>
            <person name="Goesmann A."/>
            <person name="Sogaard-Andersen L."/>
        </authorList>
    </citation>
    <scope>NUCLEOTIDE SEQUENCE [LARGE SCALE GENOMIC DNA]</scope>
    <source>
        <strain evidence="2 3">DSM 52655</strain>
    </source>
</reference>
<dbReference type="Proteomes" id="UP000217257">
    <property type="component" value="Chromosome"/>
</dbReference>
<evidence type="ECO:0008006" key="4">
    <source>
        <dbReference type="Google" id="ProtNLM"/>
    </source>
</evidence>
<protein>
    <recommendedName>
        <fullName evidence="4">DUF192 domain-containing protein</fullName>
    </recommendedName>
</protein>
<accession>A0A250J1R2</accession>
<dbReference type="AlphaFoldDB" id="A0A250J1R2"/>
<feature type="compositionally biased region" description="Basic and acidic residues" evidence="1">
    <location>
        <begin position="28"/>
        <end position="37"/>
    </location>
</feature>
<gene>
    <name evidence="2" type="ORF">CYFUS_002809</name>
</gene>
<dbReference type="InterPro" id="IPR003795">
    <property type="entry name" value="DUF192"/>
</dbReference>
<dbReference type="Pfam" id="PF02643">
    <property type="entry name" value="DUF192"/>
    <property type="match status" value="1"/>
</dbReference>